<reference evidence="2" key="1">
    <citation type="journal article" date="2019" name="Int. J. Syst. Evol. Microbiol.">
        <title>The Global Catalogue of Microorganisms (GCM) 10K type strain sequencing project: providing services to taxonomists for standard genome sequencing and annotation.</title>
        <authorList>
            <consortium name="The Broad Institute Genomics Platform"/>
            <consortium name="The Broad Institute Genome Sequencing Center for Infectious Disease"/>
            <person name="Wu L."/>
            <person name="Ma J."/>
        </authorList>
    </citation>
    <scope>NUCLEOTIDE SEQUENCE [LARGE SCALE GENOMIC DNA]</scope>
    <source>
        <strain evidence="2">TISTR 2241</strain>
    </source>
</reference>
<keyword evidence="2" id="KW-1185">Reference proteome</keyword>
<name>A0ABW5PNP6_9BACI</name>
<proteinExistence type="predicted"/>
<accession>A0ABW5PNP6</accession>
<evidence type="ECO:0008006" key="3">
    <source>
        <dbReference type="Google" id="ProtNLM"/>
    </source>
</evidence>
<evidence type="ECO:0000313" key="1">
    <source>
        <dbReference type="EMBL" id="MFD2616489.1"/>
    </source>
</evidence>
<gene>
    <name evidence="1" type="ORF">ACFSTF_04050</name>
</gene>
<dbReference type="EMBL" id="JBHUMR010000007">
    <property type="protein sequence ID" value="MFD2616489.1"/>
    <property type="molecule type" value="Genomic_DNA"/>
</dbReference>
<protein>
    <recommendedName>
        <fullName evidence="3">Transposase</fullName>
    </recommendedName>
</protein>
<dbReference type="Proteomes" id="UP001597458">
    <property type="component" value="Unassembled WGS sequence"/>
</dbReference>
<evidence type="ECO:0000313" key="2">
    <source>
        <dbReference type="Proteomes" id="UP001597458"/>
    </source>
</evidence>
<dbReference type="RefSeq" id="WP_386081101.1">
    <property type="nucleotide sequence ID" value="NZ_JBHUMR010000007.1"/>
</dbReference>
<sequence length="239" mass="28316">MKVKLRAYGLKKRILQCRLDRQRRANNPNKYNDDGTINKSNREKWIQSENDRKMRKELVEMSRKVADKRKQAHNQLANHILSLGLDVRVETMNFKGLQSKAKKTEVSEKTGQFKRKKRFGKSLANRAPSMLLSIIDNKLNYFGLPLKRIDAAKVKASQFEHFTQTYVKKKFSKRWNHFEQGDVQRDLYSAFLIMNTKDNLCEIDVERANKTWNHFFDKHQQEIERIKHLNKKHLSSIGL</sequence>
<organism evidence="1 2">
    <name type="scientific">Terrilactibacillus laevilacticus</name>
    <dbReference type="NCBI Taxonomy" id="1380157"/>
    <lineage>
        <taxon>Bacteria</taxon>
        <taxon>Bacillati</taxon>
        <taxon>Bacillota</taxon>
        <taxon>Bacilli</taxon>
        <taxon>Bacillales</taxon>
        <taxon>Bacillaceae</taxon>
        <taxon>Terrilactibacillus</taxon>
    </lineage>
</organism>
<comment type="caution">
    <text evidence="1">The sequence shown here is derived from an EMBL/GenBank/DDBJ whole genome shotgun (WGS) entry which is preliminary data.</text>
</comment>